<name>A0A443RFM8_9ACAR</name>
<dbReference type="PROSITE" id="PS50026">
    <property type="entry name" value="EGF_3"/>
    <property type="match status" value="1"/>
</dbReference>
<feature type="disulfide bond" evidence="1">
    <location>
        <begin position="262"/>
        <end position="271"/>
    </location>
</feature>
<accession>A0A443RFM8</accession>
<dbReference type="Pfam" id="PF00024">
    <property type="entry name" value="PAN_1"/>
    <property type="match status" value="2"/>
</dbReference>
<dbReference type="InterPro" id="IPR000742">
    <property type="entry name" value="EGF"/>
</dbReference>
<evidence type="ECO:0000313" key="4">
    <source>
        <dbReference type="EMBL" id="RWS14047.1"/>
    </source>
</evidence>
<dbReference type="SMART" id="SM00473">
    <property type="entry name" value="PAN_AP"/>
    <property type="match status" value="2"/>
</dbReference>
<dbReference type="EMBL" id="NCKU01000814">
    <property type="protein sequence ID" value="RWS14047.1"/>
    <property type="molecule type" value="Genomic_DNA"/>
</dbReference>
<reference evidence="4 5" key="1">
    <citation type="journal article" date="2018" name="Gigascience">
        <title>Genomes of trombidid mites reveal novel predicted allergens and laterally-transferred genes associated with secondary metabolism.</title>
        <authorList>
            <person name="Dong X."/>
            <person name="Chaisiri K."/>
            <person name="Xia D."/>
            <person name="Armstrong S.D."/>
            <person name="Fang Y."/>
            <person name="Donnelly M.J."/>
            <person name="Kadowaki T."/>
            <person name="McGarry J.W."/>
            <person name="Darby A.C."/>
            <person name="Makepeace B.L."/>
        </authorList>
    </citation>
    <scope>NUCLEOTIDE SEQUENCE [LARGE SCALE GENOMIC DNA]</scope>
    <source>
        <strain evidence="4">UoL-WK</strain>
    </source>
</reference>
<dbReference type="PROSITE" id="PS50948">
    <property type="entry name" value="PAN"/>
    <property type="match status" value="1"/>
</dbReference>
<dbReference type="PROSITE" id="PS00022">
    <property type="entry name" value="EGF_1"/>
    <property type="match status" value="2"/>
</dbReference>
<dbReference type="SUPFAM" id="SSF57196">
    <property type="entry name" value="EGF/Laminin"/>
    <property type="match status" value="2"/>
</dbReference>
<dbReference type="InterPro" id="IPR003609">
    <property type="entry name" value="Pan_app"/>
</dbReference>
<dbReference type="OrthoDB" id="6506072at2759"/>
<comment type="caution">
    <text evidence="4">The sequence shown here is derived from an EMBL/GenBank/DDBJ whole genome shotgun (WGS) entry which is preliminary data.</text>
</comment>
<evidence type="ECO:0000256" key="1">
    <source>
        <dbReference type="PROSITE-ProRule" id="PRU00076"/>
    </source>
</evidence>
<evidence type="ECO:0000259" key="3">
    <source>
        <dbReference type="PROSITE" id="PS50948"/>
    </source>
</evidence>
<evidence type="ECO:0008006" key="6">
    <source>
        <dbReference type="Google" id="ProtNLM"/>
    </source>
</evidence>
<dbReference type="PROSITE" id="PS01186">
    <property type="entry name" value="EGF_2"/>
    <property type="match status" value="1"/>
</dbReference>
<keyword evidence="5" id="KW-1185">Reference proteome</keyword>
<dbReference type="Gene3D" id="2.10.25.10">
    <property type="entry name" value="Laminin"/>
    <property type="match status" value="2"/>
</dbReference>
<evidence type="ECO:0000313" key="5">
    <source>
        <dbReference type="Proteomes" id="UP000285301"/>
    </source>
</evidence>
<keyword evidence="1" id="KW-0245">EGF-like domain</keyword>
<dbReference type="CDD" id="cd00054">
    <property type="entry name" value="EGF_CA"/>
    <property type="match status" value="1"/>
</dbReference>
<dbReference type="SMART" id="SM00181">
    <property type="entry name" value="EGF"/>
    <property type="match status" value="2"/>
</dbReference>
<proteinExistence type="predicted"/>
<sequence length="374" mass="42489">MAVFFFGHKLVHNATECIMFCINTPGCKSVDYGSQDTCLINFVNRRDRPLTIGCDDKNEEKFDYYELVCDSECPNEKPLPPLAEDICANDPTICKHGGVCETVPLPEPQQSFTYKCNCPCNYCGKHCEKLNMKTFRNACMKYAILAWSIGQSSKDCISICQQNIYCSSVSYSFSSGTCVLHWTTSDLEKLTPSPKCPQYQKNLMNIEWTYFELVCDVHSCTDKIKVIEANLDQGCSSSPCLNNGECANVYNNGKISGYYCSCPCGFCGTNCEQINYDLTRNACIWGNHVSNLPDEYFRPFVTLKQCLTFCAKNHPICKGVDYSEKGSCYLNRKSSKEVRVSPRCNRYLRQTWNLYELNCNCQNEPVIYSQKETM</sequence>
<comment type="caution">
    <text evidence="1">Lacks conserved residue(s) required for the propagation of feature annotation.</text>
</comment>
<organism evidence="4 5">
    <name type="scientific">Dinothrombium tinctorium</name>
    <dbReference type="NCBI Taxonomy" id="1965070"/>
    <lineage>
        <taxon>Eukaryota</taxon>
        <taxon>Metazoa</taxon>
        <taxon>Ecdysozoa</taxon>
        <taxon>Arthropoda</taxon>
        <taxon>Chelicerata</taxon>
        <taxon>Arachnida</taxon>
        <taxon>Acari</taxon>
        <taxon>Acariformes</taxon>
        <taxon>Trombidiformes</taxon>
        <taxon>Prostigmata</taxon>
        <taxon>Anystina</taxon>
        <taxon>Parasitengona</taxon>
        <taxon>Trombidioidea</taxon>
        <taxon>Trombidiidae</taxon>
        <taxon>Dinothrombium</taxon>
    </lineage>
</organism>
<keyword evidence="1" id="KW-1015">Disulfide bond</keyword>
<dbReference type="AlphaFoldDB" id="A0A443RFM8"/>
<feature type="domain" description="EGF-like" evidence="2">
    <location>
        <begin position="231"/>
        <end position="272"/>
    </location>
</feature>
<dbReference type="Proteomes" id="UP000285301">
    <property type="component" value="Unassembled WGS sequence"/>
</dbReference>
<evidence type="ECO:0000259" key="2">
    <source>
        <dbReference type="PROSITE" id="PS50026"/>
    </source>
</evidence>
<gene>
    <name evidence="4" type="ORF">B4U79_17320</name>
</gene>
<protein>
    <recommendedName>
        <fullName evidence="6">EGF-like domain-containing protein</fullName>
    </recommendedName>
</protein>
<feature type="domain" description="Apple" evidence="3">
    <location>
        <begin position="271"/>
        <end position="359"/>
    </location>
</feature>